<accession>A0A8H5GX27</accession>
<dbReference type="AlphaFoldDB" id="A0A8H5GX27"/>
<keyword evidence="3" id="KW-1185">Reference proteome</keyword>
<evidence type="ECO:0000256" key="1">
    <source>
        <dbReference type="SAM" id="Phobius"/>
    </source>
</evidence>
<dbReference type="EMBL" id="JAACJM010000004">
    <property type="protein sequence ID" value="KAF5372871.1"/>
    <property type="molecule type" value="Genomic_DNA"/>
</dbReference>
<name>A0A8H5GX27_9AGAR</name>
<keyword evidence="1" id="KW-0472">Membrane</keyword>
<keyword evidence="1" id="KW-0812">Transmembrane</keyword>
<protein>
    <submittedName>
        <fullName evidence="2">Uncharacterized protein</fullName>
    </submittedName>
</protein>
<reference evidence="2 3" key="1">
    <citation type="journal article" date="2020" name="ISME J.">
        <title>Uncovering the hidden diversity of litter-decomposition mechanisms in mushroom-forming fungi.</title>
        <authorList>
            <person name="Floudas D."/>
            <person name="Bentzer J."/>
            <person name="Ahren D."/>
            <person name="Johansson T."/>
            <person name="Persson P."/>
            <person name="Tunlid A."/>
        </authorList>
    </citation>
    <scope>NUCLEOTIDE SEQUENCE [LARGE SCALE GENOMIC DNA]</scope>
    <source>
        <strain evidence="2 3">CBS 291.85</strain>
    </source>
</reference>
<proteinExistence type="predicted"/>
<feature type="transmembrane region" description="Helical" evidence="1">
    <location>
        <begin position="204"/>
        <end position="227"/>
    </location>
</feature>
<keyword evidence="1" id="KW-1133">Transmembrane helix</keyword>
<feature type="transmembrane region" description="Helical" evidence="1">
    <location>
        <begin position="171"/>
        <end position="192"/>
    </location>
</feature>
<feature type="transmembrane region" description="Helical" evidence="1">
    <location>
        <begin position="315"/>
        <end position="333"/>
    </location>
</feature>
<feature type="transmembrane region" description="Helical" evidence="1">
    <location>
        <begin position="345"/>
        <end position="365"/>
    </location>
</feature>
<organism evidence="2 3">
    <name type="scientific">Tetrapyrgos nigripes</name>
    <dbReference type="NCBI Taxonomy" id="182062"/>
    <lineage>
        <taxon>Eukaryota</taxon>
        <taxon>Fungi</taxon>
        <taxon>Dikarya</taxon>
        <taxon>Basidiomycota</taxon>
        <taxon>Agaricomycotina</taxon>
        <taxon>Agaricomycetes</taxon>
        <taxon>Agaricomycetidae</taxon>
        <taxon>Agaricales</taxon>
        <taxon>Marasmiineae</taxon>
        <taxon>Marasmiaceae</taxon>
        <taxon>Tetrapyrgos</taxon>
    </lineage>
</organism>
<sequence>MGPVPSELLQLISTGADADNTAEGSSDITDIVSNFQDLSAVLSLFAADTVESKFSSPSADDWERMSTAWSIFGIIGAVRAYLKLVIGLDAAEKAGLELYDLGGYTSRRTKEAQCTSLIGSKEAAIAWQDDRLTLLGEVNTNHSSPRWKRPFMIVIGYSRCPFEGAKASREIIGLTISGVVTLIITCIPLLVIRTSVRGDTIDNVTLACKIASSLVSGFLLPILLQALNNVGVACLRDLPLDRFDGLLKDGDTVDTTRKVTDGLLKDEDTVDTARKAINGLLKDGDTVITTRTASVIFWQSPGQGLRPRSGDLMSIRLVATLATITTLASYILNYIELGRATTWRAYTWLGIQATILVVRFVLWALQPAFLSHRERSVVFAMAGSLDEPLLPDAEESVGKLHRDVVRFAAASATSSLLNKGGNIAKLDLDALDILSDVAPADILVAKYCDFEALMRMGGEMRAIRLPWSWMEEIYAGQGLILGNNPWAIGGLYLAAVVQRADGESPWSFKGLTTIHQKGTSSNGAHGEDSLDWFAKKDAALQDVKGVTANNYGVSSLVNGEILAKMPYEHDVMTWHEEFRENVRICRASAVSNGPPHQELHVCQAGTKRMSKMVASLKDVLKSAYEIVAKEKDKDHSECRDFCTVFGF</sequence>
<comment type="caution">
    <text evidence="2">The sequence shown here is derived from an EMBL/GenBank/DDBJ whole genome shotgun (WGS) entry which is preliminary data.</text>
</comment>
<dbReference type="Proteomes" id="UP000559256">
    <property type="component" value="Unassembled WGS sequence"/>
</dbReference>
<evidence type="ECO:0000313" key="3">
    <source>
        <dbReference type="Proteomes" id="UP000559256"/>
    </source>
</evidence>
<evidence type="ECO:0000313" key="2">
    <source>
        <dbReference type="EMBL" id="KAF5372871.1"/>
    </source>
</evidence>
<gene>
    <name evidence="2" type="ORF">D9758_001518</name>
</gene>
<dbReference type="OrthoDB" id="2747447at2759"/>